<proteinExistence type="predicted"/>
<sequence>MKFVHGTATFNANRSRRYRLTRVWDVSRSSLTWLMLNPSRANAVRHDQTIRRVVGFSQHHGYGGCRIVNLFSRIEPDSRELAVWLRCRGDHSNDPINQEFVQAALSLKGPVVAAWGNVAAPFLERHWIATLADPADGWLSLGQTTLGQPRHPLRLAGGTRLTRWQPSWHR</sequence>
<reference evidence="1" key="1">
    <citation type="submission" date="2019-09" db="EMBL/GenBank/DDBJ databases">
        <title>Characterisation of the sponge microbiome using genome-centric metagenomics.</title>
        <authorList>
            <person name="Engelberts J.P."/>
            <person name="Robbins S.J."/>
            <person name="De Goeij J.M."/>
            <person name="Aranda M."/>
            <person name="Bell S.C."/>
            <person name="Webster N.S."/>
        </authorList>
    </citation>
    <scope>NUCLEOTIDE SEQUENCE</scope>
    <source>
        <strain evidence="1">SB0662_bin_9</strain>
    </source>
</reference>
<evidence type="ECO:0000313" key="1">
    <source>
        <dbReference type="EMBL" id="MYD89959.1"/>
    </source>
</evidence>
<organism evidence="1">
    <name type="scientific">Caldilineaceae bacterium SB0662_bin_9</name>
    <dbReference type="NCBI Taxonomy" id="2605258"/>
    <lineage>
        <taxon>Bacteria</taxon>
        <taxon>Bacillati</taxon>
        <taxon>Chloroflexota</taxon>
        <taxon>Caldilineae</taxon>
        <taxon>Caldilineales</taxon>
        <taxon>Caldilineaceae</taxon>
    </lineage>
</organism>
<dbReference type="Pfam" id="PF07799">
    <property type="entry name" value="DUF1643"/>
    <property type="match status" value="1"/>
</dbReference>
<protein>
    <submittedName>
        <fullName evidence="1">DUF1643 domain-containing protein</fullName>
    </submittedName>
</protein>
<dbReference type="AlphaFoldDB" id="A0A6B1DQF7"/>
<accession>A0A6B1DQF7</accession>
<dbReference type="EMBL" id="VXPY01000039">
    <property type="protein sequence ID" value="MYD89959.1"/>
    <property type="molecule type" value="Genomic_DNA"/>
</dbReference>
<dbReference type="InterPro" id="IPR012441">
    <property type="entry name" value="DUF1643"/>
</dbReference>
<name>A0A6B1DQF7_9CHLR</name>
<comment type="caution">
    <text evidence="1">The sequence shown here is derived from an EMBL/GenBank/DDBJ whole genome shotgun (WGS) entry which is preliminary data.</text>
</comment>
<gene>
    <name evidence="1" type="ORF">F4Y08_06410</name>
</gene>